<dbReference type="AlphaFoldDB" id="A0A926VF81"/>
<feature type="coiled-coil region" evidence="1">
    <location>
        <begin position="25"/>
        <end position="66"/>
    </location>
</feature>
<evidence type="ECO:0000313" key="5">
    <source>
        <dbReference type="Proteomes" id="UP000641646"/>
    </source>
</evidence>
<proteinExistence type="predicted"/>
<reference evidence="4" key="2">
    <citation type="submission" date="2020-08" db="EMBL/GenBank/DDBJ databases">
        <authorList>
            <person name="Chen M."/>
            <person name="Teng W."/>
            <person name="Zhao L."/>
            <person name="Hu C."/>
            <person name="Zhou Y."/>
            <person name="Han B."/>
            <person name="Song L."/>
            <person name="Shu W."/>
        </authorList>
    </citation>
    <scope>NUCLEOTIDE SEQUENCE</scope>
    <source>
        <strain evidence="4">FACHB-1375</strain>
    </source>
</reference>
<reference evidence="4" key="1">
    <citation type="journal article" date="2015" name="ISME J.">
        <title>Draft Genome Sequence of Streptomyces incarnatus NRRL8089, which Produces the Nucleoside Antibiotic Sinefungin.</title>
        <authorList>
            <person name="Oshima K."/>
            <person name="Hattori M."/>
            <person name="Shimizu H."/>
            <person name="Fukuda K."/>
            <person name="Nemoto M."/>
            <person name="Inagaki K."/>
            <person name="Tamura T."/>
        </authorList>
    </citation>
    <scope>NUCLEOTIDE SEQUENCE</scope>
    <source>
        <strain evidence="4">FACHB-1375</strain>
    </source>
</reference>
<feature type="compositionally biased region" description="Polar residues" evidence="2">
    <location>
        <begin position="74"/>
        <end position="86"/>
    </location>
</feature>
<keyword evidence="3" id="KW-0812">Transmembrane</keyword>
<sequence length="199" mass="22258">MSHTSAGHHPQAPGAYSPSVPISLYRELAAELQATKVMLDSLNNQNQQLSQHNQQLRREIEKVVHAALHLQQTADTSTTVGWSQIPHSYPETHPELRPEPTRPIQEARPMPRRRSSVPPATPSASAVDTANIFADMEPAVSPFQEKMVIEQPEVRPRRRSQPEKSSEVNGWWLTLAIVMIVVTAFGAGYLIMRPLLPKR</sequence>
<feature type="transmembrane region" description="Helical" evidence="3">
    <location>
        <begin position="170"/>
        <end position="192"/>
    </location>
</feature>
<evidence type="ECO:0000256" key="1">
    <source>
        <dbReference type="SAM" id="Coils"/>
    </source>
</evidence>
<accession>A0A926VF81</accession>
<name>A0A926VF81_9CYAN</name>
<keyword evidence="1" id="KW-0175">Coiled coil</keyword>
<dbReference type="EMBL" id="JACJPW010000038">
    <property type="protein sequence ID" value="MBD2182520.1"/>
    <property type="molecule type" value="Genomic_DNA"/>
</dbReference>
<dbReference type="Proteomes" id="UP000641646">
    <property type="component" value="Unassembled WGS sequence"/>
</dbReference>
<keyword evidence="5" id="KW-1185">Reference proteome</keyword>
<gene>
    <name evidence="4" type="ORF">H6G03_15685</name>
</gene>
<keyword evidence="3" id="KW-1133">Transmembrane helix</keyword>
<comment type="caution">
    <text evidence="4">The sequence shown here is derived from an EMBL/GenBank/DDBJ whole genome shotgun (WGS) entry which is preliminary data.</text>
</comment>
<protein>
    <submittedName>
        <fullName evidence="4">Uncharacterized protein</fullName>
    </submittedName>
</protein>
<feature type="compositionally biased region" description="Low complexity" evidence="2">
    <location>
        <begin position="116"/>
        <end position="126"/>
    </location>
</feature>
<evidence type="ECO:0000256" key="2">
    <source>
        <dbReference type="SAM" id="MobiDB-lite"/>
    </source>
</evidence>
<organism evidence="4 5">
    <name type="scientific">Aerosakkonema funiforme FACHB-1375</name>
    <dbReference type="NCBI Taxonomy" id="2949571"/>
    <lineage>
        <taxon>Bacteria</taxon>
        <taxon>Bacillati</taxon>
        <taxon>Cyanobacteriota</taxon>
        <taxon>Cyanophyceae</taxon>
        <taxon>Oscillatoriophycideae</taxon>
        <taxon>Aerosakkonematales</taxon>
        <taxon>Aerosakkonemataceae</taxon>
        <taxon>Aerosakkonema</taxon>
    </lineage>
</organism>
<keyword evidence="3" id="KW-0472">Membrane</keyword>
<evidence type="ECO:0000313" key="4">
    <source>
        <dbReference type="EMBL" id="MBD2182520.1"/>
    </source>
</evidence>
<feature type="region of interest" description="Disordered" evidence="2">
    <location>
        <begin position="74"/>
        <end position="126"/>
    </location>
</feature>
<feature type="compositionally biased region" description="Basic and acidic residues" evidence="2">
    <location>
        <begin position="90"/>
        <end position="100"/>
    </location>
</feature>
<evidence type="ECO:0000256" key="3">
    <source>
        <dbReference type="SAM" id="Phobius"/>
    </source>
</evidence>